<evidence type="ECO:0000313" key="3">
    <source>
        <dbReference type="Proteomes" id="UP000198858"/>
    </source>
</evidence>
<organism evidence="2 3">
    <name type="scientific">Christiangramia echinicola</name>
    <dbReference type="NCBI Taxonomy" id="279359"/>
    <lineage>
        <taxon>Bacteria</taxon>
        <taxon>Pseudomonadati</taxon>
        <taxon>Bacteroidota</taxon>
        <taxon>Flavobacteriia</taxon>
        <taxon>Flavobacteriales</taxon>
        <taxon>Flavobacteriaceae</taxon>
        <taxon>Christiangramia</taxon>
    </lineage>
</organism>
<dbReference type="RefSeq" id="WP_157717370.1">
    <property type="nucleotide sequence ID" value="NZ_LT629745.1"/>
</dbReference>
<keyword evidence="3" id="KW-1185">Reference proteome</keyword>
<proteinExistence type="predicted"/>
<dbReference type="PROSITE" id="PS51257">
    <property type="entry name" value="PROKAR_LIPOPROTEIN"/>
    <property type="match status" value="1"/>
</dbReference>
<feature type="chain" id="PRO_5009254048" description="Lipoprotein" evidence="1">
    <location>
        <begin position="26"/>
        <end position="141"/>
    </location>
</feature>
<evidence type="ECO:0000313" key="2">
    <source>
        <dbReference type="EMBL" id="SDR80831.1"/>
    </source>
</evidence>
<protein>
    <recommendedName>
        <fullName evidence="4">Lipoprotein</fullName>
    </recommendedName>
</protein>
<keyword evidence="1" id="KW-0732">Signal</keyword>
<evidence type="ECO:0008006" key="4">
    <source>
        <dbReference type="Google" id="ProtNLM"/>
    </source>
</evidence>
<dbReference type="Proteomes" id="UP000198858">
    <property type="component" value="Chromosome I"/>
</dbReference>
<gene>
    <name evidence="2" type="ORF">SAMN04488552_1118</name>
</gene>
<feature type="signal peptide" evidence="1">
    <location>
        <begin position="1"/>
        <end position="25"/>
    </location>
</feature>
<name>A0A1H1M245_9FLAO</name>
<dbReference type="STRING" id="1250231.SAMN04488552_1118"/>
<evidence type="ECO:0000256" key="1">
    <source>
        <dbReference type="SAM" id="SignalP"/>
    </source>
</evidence>
<dbReference type="AlphaFoldDB" id="A0A1H1M245"/>
<dbReference type="EMBL" id="LT629745">
    <property type="protein sequence ID" value="SDR80831.1"/>
    <property type="molecule type" value="Genomic_DNA"/>
</dbReference>
<accession>A0A1H1M245</accession>
<sequence length="141" mass="15328">MKNLIKVSFLFALMFLLSCSSNDEAIILDPADNSKSVADCGEAFVSPERNYFCLGGAPEVLPGEILNYAFKHNSINTDVTWSIESGEMEILNIETSVSGDFTISIATIKFDSDFDGGFLKASSIPNENKGEGFVLTEINPE</sequence>
<reference evidence="2 3" key="1">
    <citation type="submission" date="2016-10" db="EMBL/GenBank/DDBJ databases">
        <authorList>
            <person name="Varghese N."/>
            <person name="Submissions S."/>
        </authorList>
    </citation>
    <scope>NUCLEOTIDE SEQUENCE [LARGE SCALE GENOMIC DNA]</scope>
    <source>
        <strain evidence="2 3">Mar_2010_102</strain>
    </source>
</reference>